<dbReference type="InterPro" id="IPR051124">
    <property type="entry name" value="Phosphate_Transport_Permease"/>
</dbReference>
<feature type="domain" description="ABC transmembrane type-1" evidence="10">
    <location>
        <begin position="85"/>
        <end position="302"/>
    </location>
</feature>
<comment type="subcellular location">
    <subcellularLocation>
        <location evidence="1 9">Cell membrane</location>
        <topology evidence="1 9">Multi-pass membrane protein</topology>
    </subcellularLocation>
</comment>
<evidence type="ECO:0000256" key="1">
    <source>
        <dbReference type="ARBA" id="ARBA00004651"/>
    </source>
</evidence>
<protein>
    <recommendedName>
        <fullName evidence="9">Phosphate transport system permease protein PstA</fullName>
    </recommendedName>
</protein>
<dbReference type="AlphaFoldDB" id="A0A084U2S7"/>
<accession>A0A084U2S7</accession>
<dbReference type="EMBL" id="AWQU01000087">
    <property type="protein sequence ID" value="KFB07263.1"/>
    <property type="molecule type" value="Genomic_DNA"/>
</dbReference>
<dbReference type="SUPFAM" id="SSF161098">
    <property type="entry name" value="MetI-like"/>
    <property type="match status" value="2"/>
</dbReference>
<evidence type="ECO:0000256" key="9">
    <source>
        <dbReference type="RuleBase" id="RU363043"/>
    </source>
</evidence>
<comment type="caution">
    <text evidence="9">Lacks conserved residue(s) required for the propagation of feature annotation.</text>
</comment>
<keyword evidence="5" id="KW-0592">Phosphate transport</keyword>
<evidence type="ECO:0000256" key="7">
    <source>
        <dbReference type="ARBA" id="ARBA00022989"/>
    </source>
</evidence>
<evidence type="ECO:0000259" key="10">
    <source>
        <dbReference type="PROSITE" id="PS50928"/>
    </source>
</evidence>
<feature type="transmembrane region" description="Helical" evidence="9">
    <location>
        <begin position="325"/>
        <end position="346"/>
    </location>
</feature>
<proteinExistence type="inferred from homology"/>
<dbReference type="PANTHER" id="PTHR30425:SF1">
    <property type="entry name" value="PHOSPHATE TRANSPORT SYSTEM PERMEASE PROTEIN PSTC"/>
    <property type="match status" value="1"/>
</dbReference>
<reference evidence="11 12" key="1">
    <citation type="journal article" date="2014" name="PLoS ONE">
        <title>Reduction of Hydrogen Peroxide Accumulation and Toxicity by a Catalase from Mycoplasma iowae.</title>
        <authorList>
            <person name="Pritchard R.E."/>
            <person name="Prassinos A.J."/>
            <person name="Osborne J.D."/>
            <person name="Raviv Z."/>
            <person name="Balish M.F."/>
        </authorList>
    </citation>
    <scope>NUCLEOTIDE SEQUENCE [LARGE SCALE GENOMIC DNA]</scope>
    <source>
        <strain evidence="11 12">DK-CPA</strain>
    </source>
</reference>
<dbReference type="RefSeq" id="WP_036452477.1">
    <property type="nucleotide sequence ID" value="NZ_AWQU01000087.1"/>
</dbReference>
<evidence type="ECO:0000313" key="11">
    <source>
        <dbReference type="EMBL" id="KFB07263.1"/>
    </source>
</evidence>
<comment type="caution">
    <text evidence="11">The sequence shown here is derived from an EMBL/GenBank/DDBJ whole genome shotgun (WGS) entry which is preliminary data.</text>
</comment>
<dbReference type="InterPro" id="IPR005672">
    <property type="entry name" value="Phosphate_PstA"/>
</dbReference>
<feature type="transmembrane region" description="Helical" evidence="9">
    <location>
        <begin position="124"/>
        <end position="145"/>
    </location>
</feature>
<dbReference type="Pfam" id="PF00528">
    <property type="entry name" value="BPD_transp_1"/>
    <property type="match status" value="2"/>
</dbReference>
<keyword evidence="12" id="KW-1185">Reference proteome</keyword>
<feature type="transmembrane region" description="Helical" evidence="9">
    <location>
        <begin position="151"/>
        <end position="171"/>
    </location>
</feature>
<name>A0A084U2S7_MALIO</name>
<dbReference type="NCBIfam" id="TIGR00974">
    <property type="entry name" value="3a0107s02c"/>
    <property type="match status" value="1"/>
</dbReference>
<keyword evidence="3" id="KW-0813">Transport</keyword>
<evidence type="ECO:0000256" key="4">
    <source>
        <dbReference type="ARBA" id="ARBA00022475"/>
    </source>
</evidence>
<feature type="transmembrane region" description="Helical" evidence="9">
    <location>
        <begin position="284"/>
        <end position="305"/>
    </location>
</feature>
<dbReference type="PROSITE" id="PS50928">
    <property type="entry name" value="ABC_TM1"/>
    <property type="match status" value="2"/>
</dbReference>
<keyword evidence="6 9" id="KW-0812">Transmembrane</keyword>
<dbReference type="PANTHER" id="PTHR30425">
    <property type="entry name" value="PHOSPHATE TRANSPORT SYSTEM PERMEASE PROTEIN PST"/>
    <property type="match status" value="1"/>
</dbReference>
<feature type="transmembrane region" description="Helical" evidence="9">
    <location>
        <begin position="429"/>
        <end position="456"/>
    </location>
</feature>
<comment type="similarity">
    <text evidence="2 9">Belongs to the binding-protein-dependent transport system permease family. CysTW subfamily.</text>
</comment>
<dbReference type="Proteomes" id="UP000028523">
    <property type="component" value="Unassembled WGS sequence"/>
</dbReference>
<organism evidence="11 12">
    <name type="scientific">Malacoplasma iowae DK-CPA</name>
    <dbReference type="NCBI Taxonomy" id="1394179"/>
    <lineage>
        <taxon>Bacteria</taxon>
        <taxon>Bacillati</taxon>
        <taxon>Mycoplasmatota</taxon>
        <taxon>Mycoplasmoidales</taxon>
        <taxon>Mycoplasmoidaceae</taxon>
        <taxon>Malacoplasma</taxon>
    </lineage>
</organism>
<dbReference type="InterPro" id="IPR000515">
    <property type="entry name" value="MetI-like"/>
</dbReference>
<feature type="transmembrane region" description="Helical" evidence="9">
    <location>
        <begin position="504"/>
        <end position="523"/>
    </location>
</feature>
<dbReference type="Gene3D" id="1.10.3720.10">
    <property type="entry name" value="MetI-like"/>
    <property type="match status" value="2"/>
</dbReference>
<gene>
    <name evidence="11" type="primary">pstA</name>
    <name evidence="11" type="synonym">pstC</name>
    <name evidence="11" type="ORF">P271_90</name>
</gene>
<feature type="transmembrane region" description="Helical" evidence="9">
    <location>
        <begin position="81"/>
        <end position="104"/>
    </location>
</feature>
<dbReference type="GO" id="GO:0035435">
    <property type="term" value="P:phosphate ion transmembrane transport"/>
    <property type="evidence" value="ECO:0007669"/>
    <property type="project" value="InterPro"/>
</dbReference>
<feature type="transmembrane region" description="Helical" evidence="9">
    <location>
        <begin position="250"/>
        <end position="272"/>
    </location>
</feature>
<keyword evidence="7 9" id="KW-1133">Transmembrane helix</keyword>
<keyword evidence="4 9" id="KW-1003">Cell membrane</keyword>
<dbReference type="CDD" id="cd06261">
    <property type="entry name" value="TM_PBP2"/>
    <property type="match status" value="2"/>
</dbReference>
<feature type="domain" description="ABC transmembrane type-1" evidence="10">
    <location>
        <begin position="430"/>
        <end position="641"/>
    </location>
</feature>
<feature type="transmembrane region" description="Helical" evidence="9">
    <location>
        <begin position="216"/>
        <end position="238"/>
    </location>
</feature>
<feature type="transmembrane region" description="Helical" evidence="9">
    <location>
        <begin position="28"/>
        <end position="49"/>
    </location>
</feature>
<evidence type="ECO:0000313" key="12">
    <source>
        <dbReference type="Proteomes" id="UP000028523"/>
    </source>
</evidence>
<dbReference type="GO" id="GO:0005886">
    <property type="term" value="C:plasma membrane"/>
    <property type="evidence" value="ECO:0007669"/>
    <property type="project" value="UniProtKB-SubCell"/>
</dbReference>
<keyword evidence="8 9" id="KW-0472">Membrane</keyword>
<evidence type="ECO:0000256" key="6">
    <source>
        <dbReference type="ARBA" id="ARBA00022692"/>
    </source>
</evidence>
<feature type="transmembrane region" description="Helical" evidence="9">
    <location>
        <begin position="382"/>
        <end position="409"/>
    </location>
</feature>
<evidence type="ECO:0000256" key="2">
    <source>
        <dbReference type="ARBA" id="ARBA00007069"/>
    </source>
</evidence>
<evidence type="ECO:0000256" key="5">
    <source>
        <dbReference type="ARBA" id="ARBA00022592"/>
    </source>
</evidence>
<dbReference type="GO" id="GO:0005315">
    <property type="term" value="F:phosphate transmembrane transporter activity"/>
    <property type="evidence" value="ECO:0007669"/>
    <property type="project" value="InterPro"/>
</dbReference>
<feature type="transmembrane region" description="Helical" evidence="9">
    <location>
        <begin position="468"/>
        <end position="492"/>
    </location>
</feature>
<evidence type="ECO:0000256" key="3">
    <source>
        <dbReference type="ARBA" id="ARBA00022448"/>
    </source>
</evidence>
<evidence type="ECO:0000256" key="8">
    <source>
        <dbReference type="ARBA" id="ARBA00023136"/>
    </source>
</evidence>
<dbReference type="InterPro" id="IPR035906">
    <property type="entry name" value="MetI-like_sf"/>
</dbReference>
<feature type="transmembrane region" description="Helical" evidence="9">
    <location>
        <begin position="555"/>
        <end position="576"/>
    </location>
</feature>
<feature type="transmembrane region" description="Helical" evidence="9">
    <location>
        <begin position="622"/>
        <end position="645"/>
    </location>
</feature>
<sequence>MKLFVKKDQLKKDVKQRRITFDLITEKATLAISLLMGLVLFGIIGFILYKSILGFQFYGIENILFSNSFNISDGKNTGTSFWLPFSLTILTTFISLLIAVPIGIKTSVFIKFRIKKKYRKIFRIISETLAGIPSVIFGLFASISLGEVMKFFGISSYSIINASIMLSFMVLPTIIAMTLNSLESVDDNLLTNPITMGNTKTRAIYKVYKKAARNGIIVGVILAMGRAIGETMALSMILQNESRYSDVLSSGLIGILTSDLKTISVVISTNMFGENANETTRSLLFAFGFILFVFIMIFNLMVLFITKSKNNKKHKFKWIDTSINFLVNSFMLIPNAIANAFDYVFFSYRRKTKLQTPEEIILYTRKRTESYKLANVYTWYKLMWEIISVSICFAFLAWLILDIISNGLYAWGLPSSTVFQYSKNTTGQAFLNTLLIIIVSIFISLPFALLTAIYLTEYSKNKMFKTSVNFFLDSLGSTPSILFGMFGLIFFIETLGMTSGGSRGYSLIAGALTIVLVIIPSFTRSIQQILVQIPNEIRTNALALGTSKLQLITKIILPSAITGIVSTTILSIGRVLSETAPLYLTAGLTSSSAISLDRSGQTLTTRIYAQLFNIDLVNSTNIMYEVALVTLLLVLGLIFIGYYIVPNYKKIIKYLDDKTTFLYVWIKDKIKNK</sequence>